<reference evidence="2" key="1">
    <citation type="submission" date="2015-07" db="EMBL/GenBank/DDBJ databases">
        <title>Draft Genome Sequence of Oceanobacillus picturae Heshi-B3 that Was Isolated from Fermented Rice Bran with Aging Salted Mackerel, Which Was Named Heshiko as Traditional Fermented Seafood in Japan.</title>
        <authorList>
            <person name="Akuzawa S."/>
            <person name="Nakagawa J."/>
            <person name="Kanekatsu T."/>
            <person name="Kanesaki Y."/>
            <person name="Suzuki T."/>
        </authorList>
    </citation>
    <scope>NUCLEOTIDE SEQUENCE [LARGE SCALE GENOMIC DNA]</scope>
    <source>
        <strain evidence="2">Heshi-B3</strain>
    </source>
</reference>
<evidence type="ECO:0000313" key="2">
    <source>
        <dbReference type="Proteomes" id="UP000052946"/>
    </source>
</evidence>
<organism evidence="1 2">
    <name type="scientific">Oceanobacillus picturae</name>
    <dbReference type="NCBI Taxonomy" id="171693"/>
    <lineage>
        <taxon>Bacteria</taxon>
        <taxon>Bacillati</taxon>
        <taxon>Bacillota</taxon>
        <taxon>Bacilli</taxon>
        <taxon>Bacillales</taxon>
        <taxon>Bacillaceae</taxon>
        <taxon>Oceanobacillus</taxon>
    </lineage>
</organism>
<dbReference type="AlphaFoldDB" id="A0A0U9HHZ2"/>
<reference evidence="1 2" key="2">
    <citation type="journal article" date="2016" name="Genome Announc.">
        <title>Draft Genome Sequence of Oceanobacillus picturae Heshi-B3, Isolated from Fermented Rice Bran in a Traditional Japanese Seafood Dish.</title>
        <authorList>
            <person name="Akuzawa S."/>
            <person name="Nagaoka J."/>
            <person name="Kanekatsu M."/>
            <person name="Kanesaki Y."/>
            <person name="Suzuki T."/>
        </authorList>
    </citation>
    <scope>NUCLEOTIDE SEQUENCE [LARGE SCALE GENOMIC DNA]</scope>
    <source>
        <strain evidence="1 2">Heshi-B3</strain>
    </source>
</reference>
<evidence type="ECO:0000313" key="1">
    <source>
        <dbReference type="EMBL" id="GAQ18524.1"/>
    </source>
</evidence>
<accession>A0A0U9HHZ2</accession>
<gene>
    <name evidence="1" type="ORF">OPHB3_2465</name>
</gene>
<proteinExistence type="predicted"/>
<name>A0A0U9HHZ2_9BACI</name>
<dbReference type="EMBL" id="BBXV01000029">
    <property type="protein sequence ID" value="GAQ18524.1"/>
    <property type="molecule type" value="Genomic_DNA"/>
</dbReference>
<protein>
    <submittedName>
        <fullName evidence="1">Cysteine-rich VLP family protein</fullName>
    </submittedName>
</protein>
<comment type="caution">
    <text evidence="1">The sequence shown here is derived from an EMBL/GenBank/DDBJ whole genome shotgun (WGS) entry which is preliminary data.</text>
</comment>
<dbReference type="Proteomes" id="UP000052946">
    <property type="component" value="Unassembled WGS sequence"/>
</dbReference>
<sequence length="120" mass="14315">MLKDDVTNQIKNNCASYAGNGQCLLDRPCPFFNSENDELPRCIHYETSVLPADEKLNARYWQSFGVAYWGEESKVCKRCENVFNPGDKKRRQYCDECRDHQEKEKRNRRMREYRKKHGTK</sequence>